<comment type="caution">
    <text evidence="2">The sequence shown here is derived from an EMBL/GenBank/DDBJ whole genome shotgun (WGS) entry which is preliminary data.</text>
</comment>
<accession>A0A4Y2HSV5</accession>
<dbReference type="Proteomes" id="UP000499080">
    <property type="component" value="Unassembled WGS sequence"/>
</dbReference>
<dbReference type="AlphaFoldDB" id="A0A4Y2HSV5"/>
<evidence type="ECO:0000256" key="1">
    <source>
        <dbReference type="SAM" id="SignalP"/>
    </source>
</evidence>
<reference evidence="2 3" key="1">
    <citation type="journal article" date="2019" name="Sci. Rep.">
        <title>Orb-weaving spider Araneus ventricosus genome elucidates the spidroin gene catalogue.</title>
        <authorList>
            <person name="Kono N."/>
            <person name="Nakamura H."/>
            <person name="Ohtoshi R."/>
            <person name="Moran D.A.P."/>
            <person name="Shinohara A."/>
            <person name="Yoshida Y."/>
            <person name="Fujiwara M."/>
            <person name="Mori M."/>
            <person name="Tomita M."/>
            <person name="Arakawa K."/>
        </authorList>
    </citation>
    <scope>NUCLEOTIDE SEQUENCE [LARGE SCALE GENOMIC DNA]</scope>
</reference>
<feature type="signal peptide" evidence="1">
    <location>
        <begin position="1"/>
        <end position="16"/>
    </location>
</feature>
<evidence type="ECO:0000313" key="2">
    <source>
        <dbReference type="EMBL" id="GBM68486.1"/>
    </source>
</evidence>
<keyword evidence="3" id="KW-1185">Reference proteome</keyword>
<dbReference type="EMBL" id="BGPR01104090">
    <property type="protein sequence ID" value="GBM68486.1"/>
    <property type="molecule type" value="Genomic_DNA"/>
</dbReference>
<keyword evidence="1" id="KW-0732">Signal</keyword>
<gene>
    <name evidence="2" type="ORF">AVEN_96970_1</name>
</gene>
<evidence type="ECO:0000313" key="3">
    <source>
        <dbReference type="Proteomes" id="UP000499080"/>
    </source>
</evidence>
<protein>
    <submittedName>
        <fullName evidence="2">Uncharacterized protein</fullName>
    </submittedName>
</protein>
<sequence>MLHASLSLAVLLNTMGTDVFNLELDEQKKHSSRGVSLNRPGKDYLLPLGEQMWIRTQELPPVYPE</sequence>
<name>A0A4Y2HSV5_ARAVE</name>
<proteinExistence type="predicted"/>
<feature type="non-terminal residue" evidence="2">
    <location>
        <position position="65"/>
    </location>
</feature>
<feature type="chain" id="PRO_5021358100" evidence="1">
    <location>
        <begin position="17"/>
        <end position="65"/>
    </location>
</feature>
<organism evidence="2 3">
    <name type="scientific">Araneus ventricosus</name>
    <name type="common">Orbweaver spider</name>
    <name type="synonym">Epeira ventricosa</name>
    <dbReference type="NCBI Taxonomy" id="182803"/>
    <lineage>
        <taxon>Eukaryota</taxon>
        <taxon>Metazoa</taxon>
        <taxon>Ecdysozoa</taxon>
        <taxon>Arthropoda</taxon>
        <taxon>Chelicerata</taxon>
        <taxon>Arachnida</taxon>
        <taxon>Araneae</taxon>
        <taxon>Araneomorphae</taxon>
        <taxon>Entelegynae</taxon>
        <taxon>Araneoidea</taxon>
        <taxon>Araneidae</taxon>
        <taxon>Araneus</taxon>
    </lineage>
</organism>